<protein>
    <submittedName>
        <fullName evidence="2">Uncharacterized protein</fullName>
    </submittedName>
</protein>
<dbReference type="AlphaFoldDB" id="A0AAJ0BB87"/>
<feature type="region of interest" description="Disordered" evidence="1">
    <location>
        <begin position="28"/>
        <end position="65"/>
    </location>
</feature>
<comment type="caution">
    <text evidence="2">The sequence shown here is derived from an EMBL/GenBank/DDBJ whole genome shotgun (WGS) entry which is preliminary data.</text>
</comment>
<sequence>MTKTTRHAGFIEQGHRVRRELRKPLRITDVAYASGHTPVDGDRRTSWADDSSNKPPFSPPSRSPIAPEKALAYKYTKCPRAWSESCACPAPTTGCPGPLPATSSAGILVSSADAEDGSHLRLESWNASKRAVRILVPHRLDDRGVLRTCFPPTRVEEANIPNDPDSLQHQLRSELLRVFLLGISGSPSPSTQHRTSPVGSDE</sequence>
<organism evidence="2 3">
    <name type="scientific">Echria macrotheca</name>
    <dbReference type="NCBI Taxonomy" id="438768"/>
    <lineage>
        <taxon>Eukaryota</taxon>
        <taxon>Fungi</taxon>
        <taxon>Dikarya</taxon>
        <taxon>Ascomycota</taxon>
        <taxon>Pezizomycotina</taxon>
        <taxon>Sordariomycetes</taxon>
        <taxon>Sordariomycetidae</taxon>
        <taxon>Sordariales</taxon>
        <taxon>Schizotheciaceae</taxon>
        <taxon>Echria</taxon>
    </lineage>
</organism>
<evidence type="ECO:0000256" key="1">
    <source>
        <dbReference type="SAM" id="MobiDB-lite"/>
    </source>
</evidence>
<evidence type="ECO:0000313" key="3">
    <source>
        <dbReference type="Proteomes" id="UP001239445"/>
    </source>
</evidence>
<proteinExistence type="predicted"/>
<dbReference type="EMBL" id="MU839834">
    <property type="protein sequence ID" value="KAK1755093.1"/>
    <property type="molecule type" value="Genomic_DNA"/>
</dbReference>
<evidence type="ECO:0000313" key="2">
    <source>
        <dbReference type="EMBL" id="KAK1755093.1"/>
    </source>
</evidence>
<reference evidence="2" key="1">
    <citation type="submission" date="2023-06" db="EMBL/GenBank/DDBJ databases">
        <title>Genome-scale phylogeny and comparative genomics of the fungal order Sordariales.</title>
        <authorList>
            <consortium name="Lawrence Berkeley National Laboratory"/>
            <person name="Hensen N."/>
            <person name="Bonometti L."/>
            <person name="Westerberg I."/>
            <person name="Brannstrom I.O."/>
            <person name="Guillou S."/>
            <person name="Cros-Aarteil S."/>
            <person name="Calhoun S."/>
            <person name="Haridas S."/>
            <person name="Kuo A."/>
            <person name="Mondo S."/>
            <person name="Pangilinan J."/>
            <person name="Riley R."/>
            <person name="Labutti K."/>
            <person name="Andreopoulos B."/>
            <person name="Lipzen A."/>
            <person name="Chen C."/>
            <person name="Yanf M."/>
            <person name="Daum C."/>
            <person name="Ng V."/>
            <person name="Clum A."/>
            <person name="Steindorff A."/>
            <person name="Ohm R."/>
            <person name="Martin F."/>
            <person name="Silar P."/>
            <person name="Natvig D."/>
            <person name="Lalanne C."/>
            <person name="Gautier V."/>
            <person name="Ament-Velasquez S.L."/>
            <person name="Kruys A."/>
            <person name="Hutchinson M.I."/>
            <person name="Powell A.J."/>
            <person name="Barry K."/>
            <person name="Miller A.N."/>
            <person name="Grigoriev I.V."/>
            <person name="Debuchy R."/>
            <person name="Gladieux P."/>
            <person name="Thoren M.H."/>
            <person name="Johannesson H."/>
        </authorList>
    </citation>
    <scope>NUCLEOTIDE SEQUENCE</scope>
    <source>
        <strain evidence="2">PSN4</strain>
    </source>
</reference>
<keyword evidence="3" id="KW-1185">Reference proteome</keyword>
<dbReference type="Proteomes" id="UP001239445">
    <property type="component" value="Unassembled WGS sequence"/>
</dbReference>
<name>A0AAJ0BB87_9PEZI</name>
<gene>
    <name evidence="2" type="ORF">QBC47DRAFT_209079</name>
</gene>
<accession>A0AAJ0BB87</accession>